<comment type="caution">
    <text evidence="1">The sequence shown here is derived from an EMBL/GenBank/DDBJ whole genome shotgun (WGS) entry which is preliminary data.</text>
</comment>
<protein>
    <recommendedName>
        <fullName evidence="3">Winged helix-turn-helix transcriptional regulator</fullName>
    </recommendedName>
</protein>
<dbReference type="Gene3D" id="1.10.10.10">
    <property type="entry name" value="Winged helix-like DNA-binding domain superfamily/Winged helix DNA-binding domain"/>
    <property type="match status" value="1"/>
</dbReference>
<organism evidence="1 2">
    <name type="scientific">Gelidibacter salicanalis</name>
    <dbReference type="NCBI Taxonomy" id="291193"/>
    <lineage>
        <taxon>Bacteria</taxon>
        <taxon>Pseudomonadati</taxon>
        <taxon>Bacteroidota</taxon>
        <taxon>Flavobacteriia</taxon>
        <taxon>Flavobacteriales</taxon>
        <taxon>Flavobacteriaceae</taxon>
        <taxon>Gelidibacter</taxon>
    </lineage>
</organism>
<name>A0A934KTQ9_9FLAO</name>
<dbReference type="InterPro" id="IPR036390">
    <property type="entry name" value="WH_DNA-bd_sf"/>
</dbReference>
<gene>
    <name evidence="1" type="ORF">JEM65_14625</name>
</gene>
<evidence type="ECO:0000313" key="2">
    <source>
        <dbReference type="Proteomes" id="UP000662373"/>
    </source>
</evidence>
<evidence type="ECO:0000313" key="1">
    <source>
        <dbReference type="EMBL" id="MBJ7881870.1"/>
    </source>
</evidence>
<proteinExistence type="predicted"/>
<dbReference type="AlphaFoldDB" id="A0A934KTQ9"/>
<dbReference type="SUPFAM" id="SSF46785">
    <property type="entry name" value="Winged helix' DNA-binding domain"/>
    <property type="match status" value="1"/>
</dbReference>
<dbReference type="RefSeq" id="WP_199601011.1">
    <property type="nucleotide sequence ID" value="NZ_JAEHJZ010000035.1"/>
</dbReference>
<reference evidence="1 2" key="1">
    <citation type="submission" date="2020-09" db="EMBL/GenBank/DDBJ databases">
        <title>Draft genome of Gelidibacter salicanalis PAMC21136.</title>
        <authorList>
            <person name="Park H."/>
        </authorList>
    </citation>
    <scope>NUCLEOTIDE SEQUENCE [LARGE SCALE GENOMIC DNA]</scope>
    <source>
        <strain evidence="1 2">PAMC21136</strain>
    </source>
</reference>
<keyword evidence="2" id="KW-1185">Reference proteome</keyword>
<sequence length="68" mass="7950">MSMKTVEETVETILRLMKETPIITVKKLETHTLITRRGIEYHIDKLKKQGKLKRIGPNKGGYWQVVDK</sequence>
<accession>A0A934KTQ9</accession>
<dbReference type="Proteomes" id="UP000662373">
    <property type="component" value="Unassembled WGS sequence"/>
</dbReference>
<dbReference type="EMBL" id="JAEHJZ010000035">
    <property type="protein sequence ID" value="MBJ7881870.1"/>
    <property type="molecule type" value="Genomic_DNA"/>
</dbReference>
<dbReference type="InterPro" id="IPR036388">
    <property type="entry name" value="WH-like_DNA-bd_sf"/>
</dbReference>
<evidence type="ECO:0008006" key="3">
    <source>
        <dbReference type="Google" id="ProtNLM"/>
    </source>
</evidence>